<dbReference type="GO" id="GO:0051539">
    <property type="term" value="F:4 iron, 4 sulfur cluster binding"/>
    <property type="evidence" value="ECO:0007669"/>
    <property type="project" value="UniProtKB-KW"/>
</dbReference>
<proteinExistence type="inferred from homology"/>
<evidence type="ECO:0000256" key="8">
    <source>
        <dbReference type="ARBA" id="ARBA00023304"/>
    </source>
</evidence>
<dbReference type="InterPro" id="IPR036008">
    <property type="entry name" value="Aconitase_4Fe-4S_dom"/>
</dbReference>
<evidence type="ECO:0000256" key="3">
    <source>
        <dbReference type="ARBA" id="ARBA00022605"/>
    </source>
</evidence>
<keyword evidence="8 9" id="KW-0100">Branched-chain amino acid biosynthesis</keyword>
<dbReference type="PANTHER" id="PTHR43822">
    <property type="entry name" value="HOMOACONITASE, MITOCHONDRIAL-RELATED"/>
    <property type="match status" value="1"/>
</dbReference>
<dbReference type="HAMAP" id="MF_01027">
    <property type="entry name" value="LeuC_type2"/>
    <property type="match status" value="1"/>
</dbReference>
<dbReference type="AlphaFoldDB" id="A0A9E5DER1"/>
<dbReference type="InterPro" id="IPR001030">
    <property type="entry name" value="Acoase/IPM_deHydtase_lsu_aba"/>
</dbReference>
<dbReference type="Proteomes" id="UP001065682">
    <property type="component" value="Unassembled WGS sequence"/>
</dbReference>
<gene>
    <name evidence="9" type="primary">leuC</name>
    <name evidence="11" type="ORF">FKB36_04945</name>
</gene>
<keyword evidence="12" id="KW-1185">Reference proteome</keyword>
<dbReference type="GO" id="GO:0009098">
    <property type="term" value="P:L-leucine biosynthetic process"/>
    <property type="evidence" value="ECO:0007669"/>
    <property type="project" value="UniProtKB-UniRule"/>
</dbReference>
<accession>A0A9E5DER1</accession>
<dbReference type="NCBIfam" id="NF001614">
    <property type="entry name" value="PRK00402.1"/>
    <property type="match status" value="1"/>
</dbReference>
<dbReference type="Gene3D" id="3.30.499.10">
    <property type="entry name" value="Aconitase, domain 3"/>
    <property type="match status" value="2"/>
</dbReference>
<dbReference type="InterPro" id="IPR011826">
    <property type="entry name" value="HAcnase/IPMdehydase_lsu_prok"/>
</dbReference>
<keyword evidence="1 9" id="KW-0432">Leucine biosynthesis</keyword>
<evidence type="ECO:0000256" key="6">
    <source>
        <dbReference type="ARBA" id="ARBA00023014"/>
    </source>
</evidence>
<protein>
    <recommendedName>
        <fullName evidence="9">3-isopropylmalate dehydratase large subunit</fullName>
        <ecNumber evidence="9">4.2.1.33</ecNumber>
    </recommendedName>
    <alternativeName>
        <fullName evidence="9">Alpha-IPM isomerase</fullName>
        <shortName evidence="9">IPMI</shortName>
    </alternativeName>
    <alternativeName>
        <fullName evidence="9">Isopropylmalate isomerase</fullName>
    </alternativeName>
</protein>
<comment type="function">
    <text evidence="9">Catalyzes the isomerization between 2-isopropylmalate and 3-isopropylmalate, via the formation of 2-isopropylmaleate.</text>
</comment>
<dbReference type="InterPro" id="IPR015931">
    <property type="entry name" value="Acnase/IPM_dHydase_lsu_aba_1/3"/>
</dbReference>
<comment type="catalytic activity">
    <reaction evidence="9">
        <text>(2R,3S)-3-isopropylmalate = (2S)-2-isopropylmalate</text>
        <dbReference type="Rhea" id="RHEA:32287"/>
        <dbReference type="ChEBI" id="CHEBI:1178"/>
        <dbReference type="ChEBI" id="CHEBI:35121"/>
        <dbReference type="EC" id="4.2.1.33"/>
    </reaction>
</comment>
<keyword evidence="2 9" id="KW-0004">4Fe-4S</keyword>
<evidence type="ECO:0000256" key="9">
    <source>
        <dbReference type="HAMAP-Rule" id="MF_01027"/>
    </source>
</evidence>
<evidence type="ECO:0000313" key="12">
    <source>
        <dbReference type="Proteomes" id="UP001065682"/>
    </source>
</evidence>
<keyword evidence="5 9" id="KW-0408">Iron</keyword>
<dbReference type="NCBIfam" id="TIGR01343">
    <property type="entry name" value="hacA_fam"/>
    <property type="match status" value="1"/>
</dbReference>
<name>A0A9E5DER1_9EURY</name>
<keyword evidence="6 9" id="KW-0411">Iron-sulfur</keyword>
<evidence type="ECO:0000256" key="7">
    <source>
        <dbReference type="ARBA" id="ARBA00023239"/>
    </source>
</evidence>
<evidence type="ECO:0000313" key="11">
    <source>
        <dbReference type="EMBL" id="MCT8336855.1"/>
    </source>
</evidence>
<keyword evidence="7 9" id="KW-0456">Lyase</keyword>
<dbReference type="PROSITE" id="PS00450">
    <property type="entry name" value="ACONITASE_1"/>
    <property type="match status" value="1"/>
</dbReference>
<dbReference type="CDD" id="cd01583">
    <property type="entry name" value="IPMI"/>
    <property type="match status" value="1"/>
</dbReference>
<feature type="binding site" evidence="9">
    <location>
        <position position="358"/>
    </location>
    <ligand>
        <name>[4Fe-4S] cluster</name>
        <dbReference type="ChEBI" id="CHEBI:49883"/>
    </ligand>
</feature>
<dbReference type="GO" id="GO:0046872">
    <property type="term" value="F:metal ion binding"/>
    <property type="evidence" value="ECO:0007669"/>
    <property type="project" value="UniProtKB-KW"/>
</dbReference>
<organism evidence="11 12">
    <name type="scientific">Methanoculleus formosensis</name>
    <dbReference type="NCBI Taxonomy" id="2590886"/>
    <lineage>
        <taxon>Archaea</taxon>
        <taxon>Methanobacteriati</taxon>
        <taxon>Methanobacteriota</taxon>
        <taxon>Stenosarchaea group</taxon>
        <taxon>Methanomicrobia</taxon>
        <taxon>Methanomicrobiales</taxon>
        <taxon>Methanomicrobiaceae</taxon>
        <taxon>Methanoculleus</taxon>
    </lineage>
</organism>
<dbReference type="Pfam" id="PF00330">
    <property type="entry name" value="Aconitase"/>
    <property type="match status" value="1"/>
</dbReference>
<sequence length="417" mass="44529">MSATIAEKIFSQRCGRSVRAGEVVMAPVDAAMIHDITGPLAVRVFREMGGERVFDPERIIMLFDHQIPADSIPAAENHVFMREFAKEQGIHNYDLLEGVCHQVVMEKGRAAPGEIVVGTDSHTCTYGAAGAFATGIGSTDMGFVLKFGALYFRVPESIRVEVEGAFGRRVGAKDLILSLAGDIGADGATYMALEFAGRAMREMNMAGRMTCANMAIEMGAKAGIVAPDAATWDYVTARRDIKPFDLEGDADASYRERRHYDVTDLAPQVAVPHNVDNVVDVTDVAGTKVDQVFIGSCTNGRYEDLAEAAEVLGNADRFADGVRVIVIPASRTEYLKALRAGLIERFVEAGALVEAPCCGPCMGGAFGLLAPGEVSLSTSNRNFRGRQGSAQASVYLSSPATAAASALYGEITDPREV</sequence>
<dbReference type="InterPro" id="IPR033941">
    <property type="entry name" value="IPMI_cat"/>
</dbReference>
<dbReference type="EC" id="4.2.1.33" evidence="9"/>
<comment type="pathway">
    <text evidence="9">Amino-acid biosynthesis; L-leucine biosynthesis; L-leucine from 3-methyl-2-oxobutanoate: step 2/4.</text>
</comment>
<dbReference type="PANTHER" id="PTHR43822:SF22">
    <property type="entry name" value="ISOPROPYLMALATE_CITRAMALATE ISOMERASE LARGE SUBUNIT"/>
    <property type="match status" value="1"/>
</dbReference>
<evidence type="ECO:0000256" key="5">
    <source>
        <dbReference type="ARBA" id="ARBA00023004"/>
    </source>
</evidence>
<keyword evidence="3 9" id="KW-0028">Amino-acid biosynthesis</keyword>
<feature type="binding site" evidence="9">
    <location>
        <position position="361"/>
    </location>
    <ligand>
        <name>[4Fe-4S] cluster</name>
        <dbReference type="ChEBI" id="CHEBI:49883"/>
    </ligand>
</feature>
<dbReference type="RefSeq" id="WP_261596921.1">
    <property type="nucleotide sequence ID" value="NZ_VHLL01000002.1"/>
</dbReference>
<evidence type="ECO:0000256" key="4">
    <source>
        <dbReference type="ARBA" id="ARBA00022723"/>
    </source>
</evidence>
<feature type="binding site" evidence="9">
    <location>
        <position position="297"/>
    </location>
    <ligand>
        <name>[4Fe-4S] cluster</name>
        <dbReference type="ChEBI" id="CHEBI:49883"/>
    </ligand>
</feature>
<dbReference type="PROSITE" id="PS01244">
    <property type="entry name" value="ACONITASE_2"/>
    <property type="match status" value="1"/>
</dbReference>
<comment type="cofactor">
    <cofactor evidence="9">
        <name>[4Fe-4S] cluster</name>
        <dbReference type="ChEBI" id="CHEBI:49883"/>
    </cofactor>
    <text evidence="9">Binds 1 [4Fe-4S] cluster per subunit.</text>
</comment>
<comment type="similarity">
    <text evidence="9">Belongs to the aconitase/IPM isomerase family. LeuC type 2 subfamily.</text>
</comment>
<feature type="domain" description="Aconitase/3-isopropylmalate dehydratase large subunit alpha/beta/alpha" evidence="10">
    <location>
        <begin position="8"/>
        <end position="409"/>
    </location>
</feature>
<dbReference type="InterPro" id="IPR050067">
    <property type="entry name" value="IPM_dehydratase_rel_enz"/>
</dbReference>
<comment type="subunit">
    <text evidence="9">Heterodimer of LeuC and LeuD.</text>
</comment>
<reference evidence="11" key="1">
    <citation type="submission" date="2019-06" db="EMBL/GenBank/DDBJ databases">
        <title>Methanoculleus strain from Tamsui River, Taipei, Taiwan.</title>
        <authorList>
            <person name="You Y.-T."/>
            <person name="Chen S.-C."/>
            <person name="Lai S.-J."/>
            <person name="Lee Y.-C."/>
            <person name="Lai M.-C."/>
        </authorList>
    </citation>
    <scope>NUCLEOTIDE SEQUENCE</scope>
    <source>
        <strain evidence="11">Afa-1</strain>
    </source>
</reference>
<evidence type="ECO:0000259" key="10">
    <source>
        <dbReference type="Pfam" id="PF00330"/>
    </source>
</evidence>
<dbReference type="InterPro" id="IPR018136">
    <property type="entry name" value="Aconitase_4Fe-4S_BS"/>
</dbReference>
<dbReference type="PRINTS" id="PR00415">
    <property type="entry name" value="ACONITASE"/>
</dbReference>
<dbReference type="EMBL" id="VHLL01000002">
    <property type="protein sequence ID" value="MCT8336855.1"/>
    <property type="molecule type" value="Genomic_DNA"/>
</dbReference>
<dbReference type="GO" id="GO:0003861">
    <property type="term" value="F:3-isopropylmalate dehydratase activity"/>
    <property type="evidence" value="ECO:0007669"/>
    <property type="project" value="UniProtKB-UniRule"/>
</dbReference>
<comment type="caution">
    <text evidence="11">The sequence shown here is derived from an EMBL/GenBank/DDBJ whole genome shotgun (WGS) entry which is preliminary data.</text>
</comment>
<keyword evidence="4 9" id="KW-0479">Metal-binding</keyword>
<evidence type="ECO:0000256" key="2">
    <source>
        <dbReference type="ARBA" id="ARBA00022485"/>
    </source>
</evidence>
<dbReference type="InterPro" id="IPR006251">
    <property type="entry name" value="Homoacnase/IPMdehydase_lsu"/>
</dbReference>
<evidence type="ECO:0000256" key="1">
    <source>
        <dbReference type="ARBA" id="ARBA00022430"/>
    </source>
</evidence>
<dbReference type="NCBIfam" id="TIGR02086">
    <property type="entry name" value="IPMI_arch"/>
    <property type="match status" value="1"/>
</dbReference>
<dbReference type="SUPFAM" id="SSF53732">
    <property type="entry name" value="Aconitase iron-sulfur domain"/>
    <property type="match status" value="1"/>
</dbReference>